<sequence>MTGIPPNERGHKDYKDDYSDERARVRRSTGTFQEVRVLPRESPGLRGLVAAARGMDEDRSRWDRKAELVLCCLGVTMGVGNVWRFPKAVYEGGGGTFLLPYLVASLLLAKPLLCLEMCLGQFAGAGVLAVFQCCPLSRGLGASLCVQAAGSALLGNVVLAYTLLYLYHSWSIPWETCSADWGADMTTCFVADGRMSPATSSSSAPYATLSPATTGSTTDCRNGTELATYQYW</sequence>
<dbReference type="EMBL" id="JABSTQ010010135">
    <property type="protein sequence ID" value="KAG0423191.1"/>
    <property type="molecule type" value="Genomic_DNA"/>
</dbReference>
<evidence type="ECO:0000313" key="1">
    <source>
        <dbReference type="EMBL" id="KAG0423191.1"/>
    </source>
</evidence>
<accession>A0AC60PQ78</accession>
<keyword evidence="2" id="KW-1185">Reference proteome</keyword>
<protein>
    <submittedName>
        <fullName evidence="1">Uncharacterized protein</fullName>
    </submittedName>
</protein>
<name>A0AC60PQ78_IXOPE</name>
<reference evidence="1 2" key="1">
    <citation type="journal article" date="2020" name="Cell">
        <title>Large-Scale Comparative Analyses of Tick Genomes Elucidate Their Genetic Diversity and Vector Capacities.</title>
        <authorList>
            <consortium name="Tick Genome and Microbiome Consortium (TIGMIC)"/>
            <person name="Jia N."/>
            <person name="Wang J."/>
            <person name="Shi W."/>
            <person name="Du L."/>
            <person name="Sun Y."/>
            <person name="Zhan W."/>
            <person name="Jiang J.F."/>
            <person name="Wang Q."/>
            <person name="Zhang B."/>
            <person name="Ji P."/>
            <person name="Bell-Sakyi L."/>
            <person name="Cui X.M."/>
            <person name="Yuan T.T."/>
            <person name="Jiang B.G."/>
            <person name="Yang W.F."/>
            <person name="Lam T.T."/>
            <person name="Chang Q.C."/>
            <person name="Ding S.J."/>
            <person name="Wang X.J."/>
            <person name="Zhu J.G."/>
            <person name="Ruan X.D."/>
            <person name="Zhao L."/>
            <person name="Wei J.T."/>
            <person name="Ye R.Z."/>
            <person name="Que T.C."/>
            <person name="Du C.H."/>
            <person name="Zhou Y.H."/>
            <person name="Cheng J.X."/>
            <person name="Dai P.F."/>
            <person name="Guo W.B."/>
            <person name="Han X.H."/>
            <person name="Huang E.J."/>
            <person name="Li L.F."/>
            <person name="Wei W."/>
            <person name="Gao Y.C."/>
            <person name="Liu J.Z."/>
            <person name="Shao H.Z."/>
            <person name="Wang X."/>
            <person name="Wang C.C."/>
            <person name="Yang T.C."/>
            <person name="Huo Q.B."/>
            <person name="Li W."/>
            <person name="Chen H.Y."/>
            <person name="Chen S.E."/>
            <person name="Zhou L.G."/>
            <person name="Ni X.B."/>
            <person name="Tian J.H."/>
            <person name="Sheng Y."/>
            <person name="Liu T."/>
            <person name="Pan Y.S."/>
            <person name="Xia L.Y."/>
            <person name="Li J."/>
            <person name="Zhao F."/>
            <person name="Cao W.C."/>
        </authorList>
    </citation>
    <scope>NUCLEOTIDE SEQUENCE [LARGE SCALE GENOMIC DNA]</scope>
    <source>
        <strain evidence="1">Iper-2018</strain>
    </source>
</reference>
<comment type="caution">
    <text evidence="1">The sequence shown here is derived from an EMBL/GenBank/DDBJ whole genome shotgun (WGS) entry which is preliminary data.</text>
</comment>
<organism evidence="1 2">
    <name type="scientific">Ixodes persulcatus</name>
    <name type="common">Taiga tick</name>
    <dbReference type="NCBI Taxonomy" id="34615"/>
    <lineage>
        <taxon>Eukaryota</taxon>
        <taxon>Metazoa</taxon>
        <taxon>Ecdysozoa</taxon>
        <taxon>Arthropoda</taxon>
        <taxon>Chelicerata</taxon>
        <taxon>Arachnida</taxon>
        <taxon>Acari</taxon>
        <taxon>Parasitiformes</taxon>
        <taxon>Ixodida</taxon>
        <taxon>Ixodoidea</taxon>
        <taxon>Ixodidae</taxon>
        <taxon>Ixodinae</taxon>
        <taxon>Ixodes</taxon>
    </lineage>
</organism>
<proteinExistence type="predicted"/>
<gene>
    <name evidence="1" type="ORF">HPB47_001021</name>
</gene>
<dbReference type="Proteomes" id="UP000805193">
    <property type="component" value="Unassembled WGS sequence"/>
</dbReference>
<evidence type="ECO:0000313" key="2">
    <source>
        <dbReference type="Proteomes" id="UP000805193"/>
    </source>
</evidence>